<dbReference type="AlphaFoldDB" id="A0A347UJ06"/>
<accession>A0A347UJ06</accession>
<proteinExistence type="predicted"/>
<feature type="transmembrane region" description="Helical" evidence="1">
    <location>
        <begin position="71"/>
        <end position="89"/>
    </location>
</feature>
<feature type="transmembrane region" description="Helical" evidence="1">
    <location>
        <begin position="35"/>
        <end position="59"/>
    </location>
</feature>
<name>A0A347UJ06_9RHOB</name>
<gene>
    <name evidence="2" type="ORF">BAR1_13410</name>
</gene>
<reference evidence="2 3" key="1">
    <citation type="submission" date="2018-09" db="EMBL/GenBank/DDBJ databases">
        <title>Profundibacter amoris BAR1 gen. nov., sp. nov., a new member of the Roseobacter clade isolated at Lokis Castle Vent Field on the Arctic Mid-Oceanic Ridge.</title>
        <authorList>
            <person name="Le Moine Bauer S."/>
            <person name="Sjoeberg A.G."/>
            <person name="L'Haridon S."/>
            <person name="Stokke R."/>
            <person name="Roalkvam I."/>
            <person name="Steen I.H."/>
            <person name="Dahle H."/>
        </authorList>
    </citation>
    <scope>NUCLEOTIDE SEQUENCE [LARGE SCALE GENOMIC DNA]</scope>
    <source>
        <strain evidence="2 3">BAR1</strain>
    </source>
</reference>
<evidence type="ECO:0000313" key="3">
    <source>
        <dbReference type="Proteomes" id="UP000261704"/>
    </source>
</evidence>
<dbReference type="Proteomes" id="UP000261704">
    <property type="component" value="Chromosome"/>
</dbReference>
<evidence type="ECO:0000256" key="1">
    <source>
        <dbReference type="SAM" id="Phobius"/>
    </source>
</evidence>
<keyword evidence="1" id="KW-1133">Transmembrane helix</keyword>
<keyword evidence="1" id="KW-0812">Transmembrane</keyword>
<evidence type="ECO:0000313" key="2">
    <source>
        <dbReference type="EMBL" id="AXX98834.1"/>
    </source>
</evidence>
<dbReference type="KEGG" id="pamo:BAR1_13410"/>
<keyword evidence="3" id="KW-1185">Reference proteome</keyword>
<sequence length="90" mass="9940">MKFDMSSKITTLWLAGFYGLSNALSKYLLGYGMDGMLNFFLLGGIFGTLLVLAIMWIILAILGKWHLHITASNWALLLIGCFGILRAALL</sequence>
<keyword evidence="1" id="KW-0472">Membrane</keyword>
<dbReference type="EMBL" id="CP032125">
    <property type="protein sequence ID" value="AXX98834.1"/>
    <property type="molecule type" value="Genomic_DNA"/>
</dbReference>
<dbReference type="RefSeq" id="WP_118943488.1">
    <property type="nucleotide sequence ID" value="NZ_CP032125.1"/>
</dbReference>
<protein>
    <submittedName>
        <fullName evidence="2">Uncharacterized protein</fullName>
    </submittedName>
</protein>
<organism evidence="2 3">
    <name type="scientific">Profundibacter amoris</name>
    <dbReference type="NCBI Taxonomy" id="2171755"/>
    <lineage>
        <taxon>Bacteria</taxon>
        <taxon>Pseudomonadati</taxon>
        <taxon>Pseudomonadota</taxon>
        <taxon>Alphaproteobacteria</taxon>
        <taxon>Rhodobacterales</taxon>
        <taxon>Paracoccaceae</taxon>
        <taxon>Profundibacter</taxon>
    </lineage>
</organism>